<dbReference type="HOGENOM" id="CLU_146833_0_0_1"/>
<keyword evidence="12" id="KW-0539">Nucleus</keyword>
<evidence type="ECO:0000256" key="4">
    <source>
        <dbReference type="ARBA" id="ARBA00011534"/>
    </source>
</evidence>
<keyword evidence="7" id="KW-0819">tRNA processing</keyword>
<sequence length="106" mass="11905">MPSTNSTERVLRAVYSAPQPSTQAFEHRLSAPLASSETSPEHTKLKVAYLAELRSLVPKLQNEINVFLTERMEDDKKAAEAQGRQLSEKEAKEEENYGEEVVEEDA</sequence>
<keyword evidence="9" id="KW-0805">Transcription regulation</keyword>
<dbReference type="Proteomes" id="UP000006701">
    <property type="component" value="Unassembled WGS sequence"/>
</dbReference>
<dbReference type="GeneID" id="4705479"/>
<dbReference type="GO" id="GO:0008033">
    <property type="term" value="P:tRNA processing"/>
    <property type="evidence" value="ECO:0007669"/>
    <property type="project" value="UniProtKB-KW"/>
</dbReference>
<keyword evidence="16" id="KW-1185">Reference proteome</keyword>
<protein>
    <recommendedName>
        <fullName evidence="5">EKC/KEOPS complex subunit GON7</fullName>
    </recommendedName>
</protein>
<dbReference type="GO" id="GO:0000781">
    <property type="term" value="C:chromosome, telomeric region"/>
    <property type="evidence" value="ECO:0007669"/>
    <property type="project" value="UniProtKB-SubCell"/>
</dbReference>
<feature type="compositionally biased region" description="Acidic residues" evidence="14">
    <location>
        <begin position="96"/>
        <end position="106"/>
    </location>
</feature>
<dbReference type="eggNOG" id="ENOG502T1MI">
    <property type="taxonomic scope" value="Eukaryota"/>
</dbReference>
<comment type="subcellular location">
    <subcellularLocation>
        <location evidence="2">Chromosome</location>
        <location evidence="2">Telomere</location>
    </subcellularLocation>
    <subcellularLocation>
        <location evidence="1">Nucleus</location>
    </subcellularLocation>
</comment>
<dbReference type="InterPro" id="IPR014849">
    <property type="entry name" value="EKC/KEOPS_Gon7"/>
</dbReference>
<keyword evidence="8" id="KW-0779">Telomere</keyword>
<dbReference type="OMA" id="PFKVAHT"/>
<dbReference type="AlphaFoldDB" id="A1CDR1"/>
<evidence type="ECO:0000256" key="3">
    <source>
        <dbReference type="ARBA" id="ARBA00008529"/>
    </source>
</evidence>
<gene>
    <name evidence="15" type="ORF">ACLA_007470</name>
</gene>
<evidence type="ECO:0000256" key="12">
    <source>
        <dbReference type="ARBA" id="ARBA00023242"/>
    </source>
</evidence>
<dbReference type="VEuPathDB" id="FungiDB:ACLA_007470"/>
<proteinExistence type="inferred from homology"/>
<name>A1CDR1_ASPCL</name>
<evidence type="ECO:0000256" key="8">
    <source>
        <dbReference type="ARBA" id="ARBA00022895"/>
    </source>
</evidence>
<dbReference type="GO" id="GO:0005634">
    <property type="term" value="C:nucleus"/>
    <property type="evidence" value="ECO:0007669"/>
    <property type="project" value="UniProtKB-SubCell"/>
</dbReference>
<keyword evidence="10" id="KW-0010">Activator</keyword>
<dbReference type="Pfam" id="PF08738">
    <property type="entry name" value="Gon7"/>
    <property type="match status" value="1"/>
</dbReference>
<feature type="region of interest" description="Disordered" evidence="14">
    <location>
        <begin position="73"/>
        <end position="106"/>
    </location>
</feature>
<dbReference type="KEGG" id="act:ACLA_007470"/>
<dbReference type="EMBL" id="DS027051">
    <property type="protein sequence ID" value="EAW11988.1"/>
    <property type="molecule type" value="Genomic_DNA"/>
</dbReference>
<evidence type="ECO:0000256" key="5">
    <source>
        <dbReference type="ARBA" id="ARBA00019746"/>
    </source>
</evidence>
<comment type="similarity">
    <text evidence="3">Belongs to the GON7 family.</text>
</comment>
<evidence type="ECO:0000256" key="7">
    <source>
        <dbReference type="ARBA" id="ARBA00022694"/>
    </source>
</evidence>
<dbReference type="OrthoDB" id="2288868at2759"/>
<reference evidence="15 16" key="1">
    <citation type="journal article" date="2008" name="PLoS Genet.">
        <title>Genomic islands in the pathogenic filamentous fungus Aspergillus fumigatus.</title>
        <authorList>
            <person name="Fedorova N.D."/>
            <person name="Khaldi N."/>
            <person name="Joardar V.S."/>
            <person name="Maiti R."/>
            <person name="Amedeo P."/>
            <person name="Anderson M.J."/>
            <person name="Crabtree J."/>
            <person name="Silva J.C."/>
            <person name="Badger J.H."/>
            <person name="Albarraq A."/>
            <person name="Angiuoli S."/>
            <person name="Bussey H."/>
            <person name="Bowyer P."/>
            <person name="Cotty P.J."/>
            <person name="Dyer P.S."/>
            <person name="Egan A."/>
            <person name="Galens K."/>
            <person name="Fraser-Liggett C.M."/>
            <person name="Haas B.J."/>
            <person name="Inman J.M."/>
            <person name="Kent R."/>
            <person name="Lemieux S."/>
            <person name="Malavazi I."/>
            <person name="Orvis J."/>
            <person name="Roemer T."/>
            <person name="Ronning C.M."/>
            <person name="Sundaram J.P."/>
            <person name="Sutton G."/>
            <person name="Turner G."/>
            <person name="Venter J.C."/>
            <person name="White O.R."/>
            <person name="Whitty B.R."/>
            <person name="Youngman P."/>
            <person name="Wolfe K.H."/>
            <person name="Goldman G.H."/>
            <person name="Wortman J.R."/>
            <person name="Jiang B."/>
            <person name="Denning D.W."/>
            <person name="Nierman W.C."/>
        </authorList>
    </citation>
    <scope>NUCLEOTIDE SEQUENCE [LARGE SCALE GENOMIC DNA]</scope>
    <source>
        <strain evidence="16">ATCC 1007 / CBS 513.65 / DSM 816 / NCTC 3887 / NRRL 1</strain>
    </source>
</reference>
<accession>A1CDR1</accession>
<keyword evidence="11" id="KW-0804">Transcription</keyword>
<evidence type="ECO:0000313" key="16">
    <source>
        <dbReference type="Proteomes" id="UP000006701"/>
    </source>
</evidence>
<organism evidence="15 16">
    <name type="scientific">Aspergillus clavatus (strain ATCC 1007 / CBS 513.65 / DSM 816 / NCTC 3887 / NRRL 1 / QM 1276 / 107)</name>
    <dbReference type="NCBI Taxonomy" id="344612"/>
    <lineage>
        <taxon>Eukaryota</taxon>
        <taxon>Fungi</taxon>
        <taxon>Dikarya</taxon>
        <taxon>Ascomycota</taxon>
        <taxon>Pezizomycotina</taxon>
        <taxon>Eurotiomycetes</taxon>
        <taxon>Eurotiomycetidae</taxon>
        <taxon>Eurotiales</taxon>
        <taxon>Aspergillaceae</taxon>
        <taxon>Aspergillus</taxon>
        <taxon>Aspergillus subgen. Fumigati</taxon>
    </lineage>
</organism>
<evidence type="ECO:0000256" key="14">
    <source>
        <dbReference type="SAM" id="MobiDB-lite"/>
    </source>
</evidence>
<dbReference type="RefSeq" id="XP_001273414.1">
    <property type="nucleotide sequence ID" value="XM_001273413.1"/>
</dbReference>
<evidence type="ECO:0000313" key="15">
    <source>
        <dbReference type="EMBL" id="EAW11988.1"/>
    </source>
</evidence>
<evidence type="ECO:0000256" key="11">
    <source>
        <dbReference type="ARBA" id="ARBA00023163"/>
    </source>
</evidence>
<comment type="subunit">
    <text evidence="4">Component of the EKC/KEOPS complex composed of at least BUD32, CGI121, GON7, KAE1 and PCC1; the whole complex dimerizes.</text>
</comment>
<evidence type="ECO:0000256" key="1">
    <source>
        <dbReference type="ARBA" id="ARBA00004123"/>
    </source>
</evidence>
<evidence type="ECO:0000256" key="2">
    <source>
        <dbReference type="ARBA" id="ARBA00004574"/>
    </source>
</evidence>
<evidence type="ECO:0000256" key="6">
    <source>
        <dbReference type="ARBA" id="ARBA00022454"/>
    </source>
</evidence>
<feature type="compositionally biased region" description="Basic and acidic residues" evidence="14">
    <location>
        <begin position="86"/>
        <end position="95"/>
    </location>
</feature>
<comment type="function">
    <text evidence="13">Component of the EKC/KEOPS complex that is required for the formation of a threonylcarbamoyl group on adenosine at position 37 (t(6)A37) in tRNAs that read codons beginning with adenine. The complex is probably involved in the transfer of the threonylcarbamoyl moiety of threonylcarbamoyl-AMP (TC-AMP) to the N6 group of A37. GON7 likely plays a supporting role to the catalytic subunit KAE1 in the complex. The EKC/KEOPS complex also promotes both telomere uncapping and telomere elongation. The complex is required for efficient recruitment of transcriptional coactivators.</text>
</comment>
<evidence type="ECO:0000256" key="9">
    <source>
        <dbReference type="ARBA" id="ARBA00023015"/>
    </source>
</evidence>
<evidence type="ECO:0000256" key="13">
    <source>
        <dbReference type="ARBA" id="ARBA00025393"/>
    </source>
</evidence>
<evidence type="ECO:0000256" key="10">
    <source>
        <dbReference type="ARBA" id="ARBA00023159"/>
    </source>
</evidence>
<keyword evidence="6" id="KW-0158">Chromosome</keyword>